<dbReference type="Ensembl" id="ENSSLDT00000020663.1">
    <property type="protein sequence ID" value="ENSSLDP00000019994.1"/>
    <property type="gene ID" value="ENSSLDG00000015660.1"/>
</dbReference>
<reference evidence="3" key="2">
    <citation type="submission" date="2025-09" db="UniProtKB">
        <authorList>
            <consortium name="Ensembl"/>
        </authorList>
    </citation>
    <scope>IDENTIFICATION</scope>
</reference>
<keyword evidence="4" id="KW-1185">Reference proteome</keyword>
<keyword evidence="2" id="KW-0812">Transmembrane</keyword>
<dbReference type="GeneID" id="111650903"/>
<dbReference type="Proteomes" id="UP000261360">
    <property type="component" value="Unplaced"/>
</dbReference>
<organism evidence="3 4">
    <name type="scientific">Seriola lalandi dorsalis</name>
    <dbReference type="NCBI Taxonomy" id="1841481"/>
    <lineage>
        <taxon>Eukaryota</taxon>
        <taxon>Metazoa</taxon>
        <taxon>Chordata</taxon>
        <taxon>Craniata</taxon>
        <taxon>Vertebrata</taxon>
        <taxon>Euteleostomi</taxon>
        <taxon>Actinopterygii</taxon>
        <taxon>Neopterygii</taxon>
        <taxon>Teleostei</taxon>
        <taxon>Neoteleostei</taxon>
        <taxon>Acanthomorphata</taxon>
        <taxon>Carangaria</taxon>
        <taxon>Carangiformes</taxon>
        <taxon>Carangidae</taxon>
        <taxon>Seriola</taxon>
    </lineage>
</organism>
<keyword evidence="2" id="KW-0472">Membrane</keyword>
<accession>A0A3B4YA29</accession>
<protein>
    <submittedName>
        <fullName evidence="3">Si:dkey-87o1.2</fullName>
    </submittedName>
</protein>
<dbReference type="RefSeq" id="XP_023256606.1">
    <property type="nucleotide sequence ID" value="XM_023400838.1"/>
</dbReference>
<reference evidence="3" key="1">
    <citation type="submission" date="2025-08" db="UniProtKB">
        <authorList>
            <consortium name="Ensembl"/>
        </authorList>
    </citation>
    <scope>IDENTIFICATION</scope>
</reference>
<evidence type="ECO:0000313" key="4">
    <source>
        <dbReference type="Proteomes" id="UP000261360"/>
    </source>
</evidence>
<feature type="transmembrane region" description="Helical" evidence="2">
    <location>
        <begin position="51"/>
        <end position="71"/>
    </location>
</feature>
<dbReference type="Gene3D" id="1.10.287.1490">
    <property type="match status" value="1"/>
</dbReference>
<feature type="coiled-coil region" evidence="1">
    <location>
        <begin position="105"/>
        <end position="192"/>
    </location>
</feature>
<keyword evidence="1" id="KW-0175">Coiled coil</keyword>
<keyword evidence="2" id="KW-1133">Transmembrane helix</keyword>
<evidence type="ECO:0000256" key="2">
    <source>
        <dbReference type="SAM" id="Phobius"/>
    </source>
</evidence>
<dbReference type="GeneTree" id="ENSGT00390000015721"/>
<evidence type="ECO:0000313" key="3">
    <source>
        <dbReference type="Ensembl" id="ENSSLDP00000019994.1"/>
    </source>
</evidence>
<dbReference type="AlphaFoldDB" id="A0A3B4YA29"/>
<name>A0A3B4YA29_SERLL</name>
<proteinExistence type="predicted"/>
<evidence type="ECO:0000256" key="1">
    <source>
        <dbReference type="SAM" id="Coils"/>
    </source>
</evidence>
<dbReference type="KEGG" id="slal:111650903"/>
<dbReference type="OrthoDB" id="8960309at2759"/>
<sequence length="215" mass="24131">MVTPGQGAVGDARERWVERRYPECTTSDRQQFPPTGPSLIQSFIVSTKMKLAVVLLCLSVAVMVGMVFQSVRQELHLRHLKTRMVLDSVDVKRKEGAIVDAKNKIQGMKTTLDSVNSKMDQLKKKKVDAETSTQEHDKTLQACNSEKEEVEKKKASVTEDLTKLKADHEAAKKKAEEDIQSLKQEILDRDKAICSFVDTTKEEARKLCGLTVAKK</sequence>